<name>A0A9P0BLT2_CHRIL</name>
<reference evidence="3" key="1">
    <citation type="submission" date="2021-12" db="EMBL/GenBank/DDBJ databases">
        <authorList>
            <person name="King R."/>
        </authorList>
    </citation>
    <scope>NUCLEOTIDE SEQUENCE</scope>
</reference>
<dbReference type="Proteomes" id="UP001154114">
    <property type="component" value="Chromosome 10"/>
</dbReference>
<keyword evidence="2" id="KW-0472">Membrane</keyword>
<protein>
    <submittedName>
        <fullName evidence="3">Uncharacterized protein</fullName>
    </submittedName>
</protein>
<evidence type="ECO:0000256" key="2">
    <source>
        <dbReference type="SAM" id="Phobius"/>
    </source>
</evidence>
<accession>A0A9P0BLT2</accession>
<keyword evidence="1" id="KW-0175">Coiled coil</keyword>
<feature type="transmembrane region" description="Helical" evidence="2">
    <location>
        <begin position="51"/>
        <end position="73"/>
    </location>
</feature>
<sequence>MRVKQCRCTRSYSKMSSSSKQPALAAVMQTAGLSCQVYYKKATQYFCTAYSAMNGNYVAIVTVVVVVILSFLLPDLSQKMHATNELKTMKKVLDKMSDEVKQAEVACLTVADEICCLHCTMLDDGTETIREKTQDLSVCTSHCMRTTQSEPVQIEKKIGFFRRVFFPNYNTSHKEVTLMSYVYTDSFDAQKEMNTTSVGFHYD</sequence>
<evidence type="ECO:0000313" key="4">
    <source>
        <dbReference type="Proteomes" id="UP001154114"/>
    </source>
</evidence>
<proteinExistence type="predicted"/>
<gene>
    <name evidence="3" type="ORF">CINC_LOCUS1165</name>
</gene>
<feature type="coiled-coil region" evidence="1">
    <location>
        <begin position="79"/>
        <end position="106"/>
    </location>
</feature>
<keyword evidence="2" id="KW-1133">Transmembrane helix</keyword>
<dbReference type="AlphaFoldDB" id="A0A9P0BLT2"/>
<evidence type="ECO:0000256" key="1">
    <source>
        <dbReference type="SAM" id="Coils"/>
    </source>
</evidence>
<organism evidence="3 4">
    <name type="scientific">Chrysodeixis includens</name>
    <name type="common">Soybean looper</name>
    <name type="synonym">Pseudoplusia includens</name>
    <dbReference type="NCBI Taxonomy" id="689277"/>
    <lineage>
        <taxon>Eukaryota</taxon>
        <taxon>Metazoa</taxon>
        <taxon>Ecdysozoa</taxon>
        <taxon>Arthropoda</taxon>
        <taxon>Hexapoda</taxon>
        <taxon>Insecta</taxon>
        <taxon>Pterygota</taxon>
        <taxon>Neoptera</taxon>
        <taxon>Endopterygota</taxon>
        <taxon>Lepidoptera</taxon>
        <taxon>Glossata</taxon>
        <taxon>Ditrysia</taxon>
        <taxon>Noctuoidea</taxon>
        <taxon>Noctuidae</taxon>
        <taxon>Plusiinae</taxon>
        <taxon>Chrysodeixis</taxon>
    </lineage>
</organism>
<keyword evidence="4" id="KW-1185">Reference proteome</keyword>
<dbReference type="PROSITE" id="PS51257">
    <property type="entry name" value="PROKAR_LIPOPROTEIN"/>
    <property type="match status" value="1"/>
</dbReference>
<dbReference type="OrthoDB" id="7173113at2759"/>
<dbReference type="EMBL" id="LR824013">
    <property type="protein sequence ID" value="CAH0579401.1"/>
    <property type="molecule type" value="Genomic_DNA"/>
</dbReference>
<evidence type="ECO:0000313" key="3">
    <source>
        <dbReference type="EMBL" id="CAH0579401.1"/>
    </source>
</evidence>
<keyword evidence="2" id="KW-0812">Transmembrane</keyword>